<evidence type="ECO:0000313" key="2">
    <source>
        <dbReference type="Proteomes" id="UP000176974"/>
    </source>
</evidence>
<reference evidence="1 2" key="1">
    <citation type="journal article" date="2016" name="Nat. Commun.">
        <title>Thousands of microbial genomes shed light on interconnected biogeochemical processes in an aquifer system.</title>
        <authorList>
            <person name="Anantharaman K."/>
            <person name="Brown C.T."/>
            <person name="Hug L.A."/>
            <person name="Sharon I."/>
            <person name="Castelle C.J."/>
            <person name="Probst A.J."/>
            <person name="Thomas B.C."/>
            <person name="Singh A."/>
            <person name="Wilkins M.J."/>
            <person name="Karaoz U."/>
            <person name="Brodie E.L."/>
            <person name="Williams K.H."/>
            <person name="Hubbard S.S."/>
            <person name="Banfield J.F."/>
        </authorList>
    </citation>
    <scope>NUCLEOTIDE SEQUENCE [LARGE SCALE GENOMIC DNA]</scope>
</reference>
<dbReference type="AlphaFoldDB" id="A0A1G2FBZ9"/>
<comment type="caution">
    <text evidence="1">The sequence shown here is derived from an EMBL/GenBank/DDBJ whole genome shotgun (WGS) entry which is preliminary data.</text>
</comment>
<evidence type="ECO:0000313" key="1">
    <source>
        <dbReference type="EMBL" id="OGZ35140.1"/>
    </source>
</evidence>
<dbReference type="Proteomes" id="UP000176974">
    <property type="component" value="Unassembled WGS sequence"/>
</dbReference>
<proteinExistence type="predicted"/>
<accession>A0A1G2FBZ9</accession>
<sequence>MRFNNEEFLPPFACEPIIYLYPQTTQSVSIAFNKIVNIYDSTPEYRNGWNVIADPTGKIINPSDGKSYPYLFWEGWSSIFPIQSNGFVVKQSEVSSFLTETLPKLGLNVKEKADFMETWLPYFSASPYYFITFLDQSVIDKIAPLQISPKPDTVIRILMDIKPLEKPVVVEEQKLKQTPQRKGFTMVEWGGLKR</sequence>
<name>A0A1G2FBZ9_9BACT</name>
<organism evidence="1 2">
    <name type="scientific">Candidatus Portnoybacteria bacterium RIFCSPHIGHO2_01_FULL_40_12b</name>
    <dbReference type="NCBI Taxonomy" id="1801994"/>
    <lineage>
        <taxon>Bacteria</taxon>
        <taxon>Candidatus Portnoyibacteriota</taxon>
    </lineage>
</organism>
<gene>
    <name evidence="1" type="ORF">A2815_02130</name>
</gene>
<protein>
    <submittedName>
        <fullName evidence="1">Uncharacterized protein</fullName>
    </submittedName>
</protein>
<dbReference type="EMBL" id="MHMY01000018">
    <property type="protein sequence ID" value="OGZ35140.1"/>
    <property type="molecule type" value="Genomic_DNA"/>
</dbReference>